<feature type="region of interest" description="Disordered" evidence="9">
    <location>
        <begin position="382"/>
        <end position="406"/>
    </location>
</feature>
<dbReference type="Pfam" id="PF10486">
    <property type="entry name" value="PI3K_1B_p101"/>
    <property type="match status" value="1"/>
</dbReference>
<protein>
    <recommendedName>
        <fullName evidence="8">Phosphoinositide 3-kinase regulatory subunit 5</fullName>
    </recommendedName>
</protein>
<organism evidence="10 11">
    <name type="scientific">Knipowitschia caucasica</name>
    <name type="common">Caucasian dwarf goby</name>
    <name type="synonym">Pomatoschistus caucasicus</name>
    <dbReference type="NCBI Taxonomy" id="637954"/>
    <lineage>
        <taxon>Eukaryota</taxon>
        <taxon>Metazoa</taxon>
        <taxon>Chordata</taxon>
        <taxon>Craniata</taxon>
        <taxon>Vertebrata</taxon>
        <taxon>Euteleostomi</taxon>
        <taxon>Actinopterygii</taxon>
        <taxon>Neopterygii</taxon>
        <taxon>Teleostei</taxon>
        <taxon>Neoteleostei</taxon>
        <taxon>Acanthomorphata</taxon>
        <taxon>Gobiaria</taxon>
        <taxon>Gobiiformes</taxon>
        <taxon>Gobioidei</taxon>
        <taxon>Gobiidae</taxon>
        <taxon>Gobiinae</taxon>
        <taxon>Knipowitschia</taxon>
    </lineage>
</organism>
<feature type="region of interest" description="Disordered" evidence="9">
    <location>
        <begin position="437"/>
        <end position="460"/>
    </location>
</feature>
<comment type="subcellular location">
    <subcellularLocation>
        <location evidence="2">Cell membrane</location>
        <topology evidence="2">Peripheral membrane protein</topology>
    </subcellularLocation>
    <subcellularLocation>
        <location evidence="3">Cytoplasm</location>
    </subcellularLocation>
    <subcellularLocation>
        <location evidence="1">Nucleus</location>
    </subcellularLocation>
</comment>
<feature type="compositionally biased region" description="Acidic residues" evidence="9">
    <location>
        <begin position="324"/>
        <end position="337"/>
    </location>
</feature>
<feature type="region of interest" description="Disordered" evidence="9">
    <location>
        <begin position="318"/>
        <end position="340"/>
    </location>
</feature>
<evidence type="ECO:0000256" key="8">
    <source>
        <dbReference type="ARBA" id="ARBA00040195"/>
    </source>
</evidence>
<evidence type="ECO:0000256" key="4">
    <source>
        <dbReference type="ARBA" id="ARBA00022475"/>
    </source>
</evidence>
<keyword evidence="4" id="KW-1003">Cell membrane</keyword>
<evidence type="ECO:0000256" key="3">
    <source>
        <dbReference type="ARBA" id="ARBA00004496"/>
    </source>
</evidence>
<keyword evidence="7" id="KW-0539">Nucleus</keyword>
<dbReference type="Proteomes" id="UP001497482">
    <property type="component" value="Chromosome 18"/>
</dbReference>
<dbReference type="GO" id="GO:0005944">
    <property type="term" value="C:phosphatidylinositol 3-kinase complex, class IB"/>
    <property type="evidence" value="ECO:0007669"/>
    <property type="project" value="InterPro"/>
</dbReference>
<dbReference type="GO" id="GO:0005737">
    <property type="term" value="C:cytoplasm"/>
    <property type="evidence" value="ECO:0007669"/>
    <property type="project" value="UniProtKB-SubCell"/>
</dbReference>
<evidence type="ECO:0000256" key="6">
    <source>
        <dbReference type="ARBA" id="ARBA00023136"/>
    </source>
</evidence>
<dbReference type="AlphaFoldDB" id="A0AAV2KHC4"/>
<keyword evidence="5" id="KW-0963">Cytoplasm</keyword>
<evidence type="ECO:0000256" key="2">
    <source>
        <dbReference type="ARBA" id="ARBA00004202"/>
    </source>
</evidence>
<dbReference type="PANTHER" id="PTHR15593">
    <property type="entry name" value="PHOSPHATIDYLINOSITOL 3-KINASE REGULATORY SUBUNIT"/>
    <property type="match status" value="1"/>
</dbReference>
<dbReference type="InterPro" id="IPR019522">
    <property type="entry name" value="PIK3R5/6"/>
</dbReference>
<sequence>MEALEAEQSSCTEDRIEHAVERCLCDLGLDGPDKQQWSAGLCINRWCLEELVKRDSQNVIILLNKLLHKTTQVLESCQYDLVVPLTLLFLSTLIKAPHVDCGLLQEAYSLFHGFLSWPEPYSAACLRLLLTLRQELRAPGISFQRLVRTEHAVLGHANSFKNMTILLVSADDDIPPEVQSVSIQLSTSQCCSRDICITLILQALQASHGPVDMPTLHSALQKKTSEELEQLLETLTVSMEESASTVDLSKARQILHHSISALQEELIGTSDRSSTTGTAEGFMLPPPKCHVRTWDSDTFDFLHNIVFGEMSDPDSLEECFLNGDLDDTGEDEEDETESNQLRFSNNRISTVSSISGDSVFSNRSLSSSWSVSTLSCSSEVDSDFSEEHGHDGPQNPRNKPKKKSKSILGVERISSLFKSPRSPLLCRRAQSMSCRADLSKEKSQSNFSKQTPLSSTSPQKHLCVRRRPILSCDLTEQDEQVVQVRVVVFGGDKELGRLARAYTDLQKREVKHGRLTKRCKIHFYFVPTRRTKVGSQALGERVDDASTCVNLFPGHSSNVAHRLGLVDPWYKRNVLSLLSLSSDILCQNVCKDSDESGCCGSAGQQSLLADMVLYYCRLADQPVLVQLYQAELTLAGGEKRVEVFVQSLELGHSAGTRAVKAMGAAFKRLGIDDEQEAVPLTLNITYNKVGISGRSRLIEVDKVCTSINVYKACSKHEQLESFKLMLAEVLKRQCTMSKKSLNQICTSEVKVDWIQVHAGSEGTTFAVCFDQDEKKFFQRVVRCEVSLCSKPSSSSDWRTYKICPGQVQPLHPSYCSLLCLPLCSFSPSQL</sequence>
<name>A0AAV2KHC4_KNICA</name>
<gene>
    <name evidence="10" type="ORF">KC01_LOCUS18287</name>
</gene>
<dbReference type="GO" id="GO:0005634">
    <property type="term" value="C:nucleus"/>
    <property type="evidence" value="ECO:0007669"/>
    <property type="project" value="UniProtKB-SubCell"/>
</dbReference>
<dbReference type="EMBL" id="OZ035840">
    <property type="protein sequence ID" value="CAL1588501.1"/>
    <property type="molecule type" value="Genomic_DNA"/>
</dbReference>
<evidence type="ECO:0000313" key="11">
    <source>
        <dbReference type="Proteomes" id="UP001497482"/>
    </source>
</evidence>
<dbReference type="GO" id="GO:0005886">
    <property type="term" value="C:plasma membrane"/>
    <property type="evidence" value="ECO:0007669"/>
    <property type="project" value="UniProtKB-SubCell"/>
</dbReference>
<evidence type="ECO:0000256" key="7">
    <source>
        <dbReference type="ARBA" id="ARBA00023242"/>
    </source>
</evidence>
<keyword evidence="11" id="KW-1185">Reference proteome</keyword>
<dbReference type="GO" id="GO:0007186">
    <property type="term" value="P:G protein-coupled receptor signaling pathway"/>
    <property type="evidence" value="ECO:0007669"/>
    <property type="project" value="TreeGrafter"/>
</dbReference>
<dbReference type="GO" id="GO:0046935">
    <property type="term" value="F:1-phosphatidylinositol-3-kinase regulator activity"/>
    <property type="evidence" value="ECO:0007669"/>
    <property type="project" value="InterPro"/>
</dbReference>
<evidence type="ECO:0000313" key="10">
    <source>
        <dbReference type="EMBL" id="CAL1588501.1"/>
    </source>
</evidence>
<evidence type="ECO:0000256" key="9">
    <source>
        <dbReference type="SAM" id="MobiDB-lite"/>
    </source>
</evidence>
<reference evidence="10 11" key="1">
    <citation type="submission" date="2024-04" db="EMBL/GenBank/DDBJ databases">
        <authorList>
            <person name="Waldvogel A.-M."/>
            <person name="Schoenle A."/>
        </authorList>
    </citation>
    <scope>NUCLEOTIDE SEQUENCE [LARGE SCALE GENOMIC DNA]</scope>
</reference>
<proteinExistence type="predicted"/>
<dbReference type="PANTHER" id="PTHR15593:SF2">
    <property type="entry name" value="PHOSPHOINOSITIDE 3-KINASE REGULATORY SUBUNIT 5"/>
    <property type="match status" value="1"/>
</dbReference>
<feature type="compositionally biased region" description="Polar residues" evidence="9">
    <location>
        <begin position="444"/>
        <end position="459"/>
    </location>
</feature>
<evidence type="ECO:0000256" key="5">
    <source>
        <dbReference type="ARBA" id="ARBA00022490"/>
    </source>
</evidence>
<keyword evidence="6" id="KW-0472">Membrane</keyword>
<evidence type="ECO:0000256" key="1">
    <source>
        <dbReference type="ARBA" id="ARBA00004123"/>
    </source>
</evidence>
<accession>A0AAV2KHC4</accession>